<comment type="caution">
    <text evidence="1">The sequence shown here is derived from an EMBL/GenBank/DDBJ whole genome shotgun (WGS) entry which is preliminary data.</text>
</comment>
<protein>
    <submittedName>
        <fullName evidence="1">Uncharacterized protein</fullName>
    </submittedName>
</protein>
<sequence length="194" mass="22575">MAETCNGWILEARMKSIVSMLEDIKMGSIIRFPNKRDASMSWKSDFGPKIENNLKVNKDYIINCLVLWNRDAGYEIKDQITRKGYIVNLKSWQCTWRAICVINHKKAKVKEYVGKWHHGETYLETYKSLMNPLKSSYVWQKTGLQPVLPPPITKLPRKPKVLRKKDPSEQPKVGKLSRLGRVMTHSFGWAEEPQ</sequence>
<accession>A0A1Q3BQW9</accession>
<organism evidence="1 2">
    <name type="scientific">Cephalotus follicularis</name>
    <name type="common">Albany pitcher plant</name>
    <dbReference type="NCBI Taxonomy" id="3775"/>
    <lineage>
        <taxon>Eukaryota</taxon>
        <taxon>Viridiplantae</taxon>
        <taxon>Streptophyta</taxon>
        <taxon>Embryophyta</taxon>
        <taxon>Tracheophyta</taxon>
        <taxon>Spermatophyta</taxon>
        <taxon>Magnoliopsida</taxon>
        <taxon>eudicotyledons</taxon>
        <taxon>Gunneridae</taxon>
        <taxon>Pentapetalae</taxon>
        <taxon>rosids</taxon>
        <taxon>fabids</taxon>
        <taxon>Oxalidales</taxon>
        <taxon>Cephalotaceae</taxon>
        <taxon>Cephalotus</taxon>
    </lineage>
</organism>
<dbReference type="InParanoid" id="A0A1Q3BQW9"/>
<keyword evidence="2" id="KW-1185">Reference proteome</keyword>
<name>A0A1Q3BQW9_CEPFO</name>
<evidence type="ECO:0000313" key="2">
    <source>
        <dbReference type="Proteomes" id="UP000187406"/>
    </source>
</evidence>
<dbReference type="OrthoDB" id="1001883at2759"/>
<dbReference type="Proteomes" id="UP000187406">
    <property type="component" value="Unassembled WGS sequence"/>
</dbReference>
<reference evidence="2" key="1">
    <citation type="submission" date="2016-04" db="EMBL/GenBank/DDBJ databases">
        <title>Cephalotus genome sequencing.</title>
        <authorList>
            <person name="Fukushima K."/>
            <person name="Hasebe M."/>
            <person name="Fang X."/>
        </authorList>
    </citation>
    <scope>NUCLEOTIDE SEQUENCE [LARGE SCALE GENOMIC DNA]</scope>
    <source>
        <strain evidence="2">cv. St1</strain>
    </source>
</reference>
<dbReference type="AlphaFoldDB" id="A0A1Q3BQW9"/>
<dbReference type="EMBL" id="BDDD01000779">
    <property type="protein sequence ID" value="GAV70103.1"/>
    <property type="molecule type" value="Genomic_DNA"/>
</dbReference>
<proteinExistence type="predicted"/>
<gene>
    <name evidence="1" type="ORF">CFOL_v3_13601</name>
</gene>
<evidence type="ECO:0000313" key="1">
    <source>
        <dbReference type="EMBL" id="GAV70103.1"/>
    </source>
</evidence>